<dbReference type="AlphaFoldDB" id="X6P672"/>
<dbReference type="EMBL" id="ASPP01003279">
    <property type="protein sequence ID" value="ETO33589.1"/>
    <property type="molecule type" value="Genomic_DNA"/>
</dbReference>
<organism evidence="1 2">
    <name type="scientific">Reticulomyxa filosa</name>
    <dbReference type="NCBI Taxonomy" id="46433"/>
    <lineage>
        <taxon>Eukaryota</taxon>
        <taxon>Sar</taxon>
        <taxon>Rhizaria</taxon>
        <taxon>Retaria</taxon>
        <taxon>Foraminifera</taxon>
        <taxon>Monothalamids</taxon>
        <taxon>Reticulomyxidae</taxon>
        <taxon>Reticulomyxa</taxon>
    </lineage>
</organism>
<gene>
    <name evidence="1" type="ORF">RFI_03512</name>
</gene>
<protein>
    <submittedName>
        <fullName evidence="1">Uncharacterized protein</fullName>
    </submittedName>
</protein>
<dbReference type="Proteomes" id="UP000023152">
    <property type="component" value="Unassembled WGS sequence"/>
</dbReference>
<sequence>MSVMQERESALMMEELSNKQDQEYVMQKLSEIEKRVKESSLSKSRTRHCINTSEWKCRTQKNTCNKNQKKKGSQVAIDQDDQDVDRKFSRNIEQSEPYAVLILSKSNTLDEQYVFDLIDNFPRWRRQFLYWKVTYNMSDYFCLRYIMSQCLYVDVQYMIIAQNLNNFGEVM</sequence>
<keyword evidence="2" id="KW-1185">Reference proteome</keyword>
<comment type="caution">
    <text evidence="1">The sequence shown here is derived from an EMBL/GenBank/DDBJ whole genome shotgun (WGS) entry which is preliminary data.</text>
</comment>
<reference evidence="1 2" key="1">
    <citation type="journal article" date="2013" name="Curr. Biol.">
        <title>The Genome of the Foraminiferan Reticulomyxa filosa.</title>
        <authorList>
            <person name="Glockner G."/>
            <person name="Hulsmann N."/>
            <person name="Schleicher M."/>
            <person name="Noegel A.A."/>
            <person name="Eichinger L."/>
            <person name="Gallinger C."/>
            <person name="Pawlowski J."/>
            <person name="Sierra R."/>
            <person name="Euteneuer U."/>
            <person name="Pillet L."/>
            <person name="Moustafa A."/>
            <person name="Platzer M."/>
            <person name="Groth M."/>
            <person name="Szafranski K."/>
            <person name="Schliwa M."/>
        </authorList>
    </citation>
    <scope>NUCLEOTIDE SEQUENCE [LARGE SCALE GENOMIC DNA]</scope>
</reference>
<accession>X6P672</accession>
<name>X6P672_RETFI</name>
<evidence type="ECO:0000313" key="1">
    <source>
        <dbReference type="EMBL" id="ETO33589.1"/>
    </source>
</evidence>
<proteinExistence type="predicted"/>
<evidence type="ECO:0000313" key="2">
    <source>
        <dbReference type="Proteomes" id="UP000023152"/>
    </source>
</evidence>